<dbReference type="AlphaFoldDB" id="A0A060IDK4"/>
<sequence length="78" mass="9143">MAGRRRYSHQTGDHQYESVPQDRFMSLVRRLAPWRRELDETVYDGYTLSIASSRRSTADREAGCPWQGQKRRLKTGRG</sequence>
<keyword evidence="2" id="KW-0614">Plasmid</keyword>
<protein>
    <submittedName>
        <fullName evidence="2">Uncharacterized protein</fullName>
    </submittedName>
</protein>
<name>A0A060IDK4_RHIET</name>
<evidence type="ECO:0000313" key="2">
    <source>
        <dbReference type="EMBL" id="AIC30085.1"/>
    </source>
</evidence>
<evidence type="ECO:0000313" key="3">
    <source>
        <dbReference type="Proteomes" id="UP000027180"/>
    </source>
</evidence>
<dbReference type="Proteomes" id="UP000027180">
    <property type="component" value="Plasmid pRetIE4771b"/>
</dbReference>
<accession>A0A060IDK4</accession>
<organism evidence="2 3">
    <name type="scientific">Rhizobium etli bv. mimosae str. IE4771</name>
    <dbReference type="NCBI Taxonomy" id="1432050"/>
    <lineage>
        <taxon>Bacteria</taxon>
        <taxon>Pseudomonadati</taxon>
        <taxon>Pseudomonadota</taxon>
        <taxon>Alphaproteobacteria</taxon>
        <taxon>Hyphomicrobiales</taxon>
        <taxon>Rhizobiaceae</taxon>
        <taxon>Rhizobium/Agrobacterium group</taxon>
        <taxon>Rhizobium</taxon>
    </lineage>
</organism>
<proteinExistence type="predicted"/>
<reference evidence="2 3" key="1">
    <citation type="submission" date="2013-12" db="EMBL/GenBank/DDBJ databases">
        <title>Complete genome sequence of Rhizobium etli bv. mimosae IE4771.</title>
        <authorList>
            <person name="Bustos P."/>
            <person name="Santamaria R.I."/>
            <person name="Lozano L."/>
            <person name="Ormeno-Orrillo E."/>
            <person name="Rogel M.A."/>
            <person name="Romero D."/>
            <person name="Cevallos M.A."/>
            <person name="Martinez-Romero E."/>
            <person name="Gonzalez V."/>
        </authorList>
    </citation>
    <scope>NUCLEOTIDE SEQUENCE [LARGE SCALE GENOMIC DNA]</scope>
    <source>
        <strain evidence="2 3">IE4771</strain>
        <plasmid evidence="3">Plasmid pRetIE4771b</plasmid>
    </source>
</reference>
<dbReference type="HOGENOM" id="CLU_2619549_0_0_5"/>
<dbReference type="KEGG" id="rei:IE4771_PB00359"/>
<dbReference type="EMBL" id="CP006988">
    <property type="protein sequence ID" value="AIC30085.1"/>
    <property type="molecule type" value="Genomic_DNA"/>
</dbReference>
<gene>
    <name evidence="2" type="ORF">IE4771_PB00359</name>
</gene>
<feature type="compositionally biased region" description="Basic residues" evidence="1">
    <location>
        <begin position="69"/>
        <end position="78"/>
    </location>
</feature>
<feature type="region of interest" description="Disordered" evidence="1">
    <location>
        <begin position="54"/>
        <end position="78"/>
    </location>
</feature>
<geneLocation type="plasmid" evidence="2 3">
    <name>pRetIE4771b</name>
</geneLocation>
<evidence type="ECO:0000256" key="1">
    <source>
        <dbReference type="SAM" id="MobiDB-lite"/>
    </source>
</evidence>